<dbReference type="Proteomes" id="UP000799770">
    <property type="component" value="Unassembled WGS sequence"/>
</dbReference>
<dbReference type="AlphaFoldDB" id="A0A6A5Z2F9"/>
<accession>A0A6A5Z2F9</accession>
<dbReference type="EMBL" id="ML977330">
    <property type="protein sequence ID" value="KAF2112511.1"/>
    <property type="molecule type" value="Genomic_DNA"/>
</dbReference>
<protein>
    <submittedName>
        <fullName evidence="1">Uncharacterized protein</fullName>
    </submittedName>
</protein>
<gene>
    <name evidence="1" type="ORF">BDV96DRAFT_151931</name>
</gene>
<keyword evidence="2" id="KW-1185">Reference proteome</keyword>
<sequence>MANCMVIYLPILPKQLFAILCASAKIHAKMVKSGANMQICQPYQMAVQYIGSAFRVRVSTLLAIFLIQTCLFVQSFLPFSVSKARSWGFPGTCNFSCSFNLPDSEFDPDTARKVFLIAKLFSRTNQPRILLYSFCHYDNSWQKARLWSICAVFPSLSIC</sequence>
<name>A0A6A5Z2F9_9PLEO</name>
<proteinExistence type="predicted"/>
<evidence type="ECO:0000313" key="2">
    <source>
        <dbReference type="Proteomes" id="UP000799770"/>
    </source>
</evidence>
<organism evidence="1 2">
    <name type="scientific">Lophiotrema nucula</name>
    <dbReference type="NCBI Taxonomy" id="690887"/>
    <lineage>
        <taxon>Eukaryota</taxon>
        <taxon>Fungi</taxon>
        <taxon>Dikarya</taxon>
        <taxon>Ascomycota</taxon>
        <taxon>Pezizomycotina</taxon>
        <taxon>Dothideomycetes</taxon>
        <taxon>Pleosporomycetidae</taxon>
        <taxon>Pleosporales</taxon>
        <taxon>Lophiotremataceae</taxon>
        <taxon>Lophiotrema</taxon>
    </lineage>
</organism>
<evidence type="ECO:0000313" key="1">
    <source>
        <dbReference type="EMBL" id="KAF2112511.1"/>
    </source>
</evidence>
<reference evidence="1" key="1">
    <citation type="journal article" date="2020" name="Stud. Mycol.">
        <title>101 Dothideomycetes genomes: a test case for predicting lifestyles and emergence of pathogens.</title>
        <authorList>
            <person name="Haridas S."/>
            <person name="Albert R."/>
            <person name="Binder M."/>
            <person name="Bloem J."/>
            <person name="Labutti K."/>
            <person name="Salamov A."/>
            <person name="Andreopoulos B."/>
            <person name="Baker S."/>
            <person name="Barry K."/>
            <person name="Bills G."/>
            <person name="Bluhm B."/>
            <person name="Cannon C."/>
            <person name="Castanera R."/>
            <person name="Culley D."/>
            <person name="Daum C."/>
            <person name="Ezra D."/>
            <person name="Gonzalez J."/>
            <person name="Henrissat B."/>
            <person name="Kuo A."/>
            <person name="Liang C."/>
            <person name="Lipzen A."/>
            <person name="Lutzoni F."/>
            <person name="Magnuson J."/>
            <person name="Mondo S."/>
            <person name="Nolan M."/>
            <person name="Ohm R."/>
            <person name="Pangilinan J."/>
            <person name="Park H.-J."/>
            <person name="Ramirez L."/>
            <person name="Alfaro M."/>
            <person name="Sun H."/>
            <person name="Tritt A."/>
            <person name="Yoshinaga Y."/>
            <person name="Zwiers L.-H."/>
            <person name="Turgeon B."/>
            <person name="Goodwin S."/>
            <person name="Spatafora J."/>
            <person name="Crous P."/>
            <person name="Grigoriev I."/>
        </authorList>
    </citation>
    <scope>NUCLEOTIDE SEQUENCE</scope>
    <source>
        <strain evidence="1">CBS 627.86</strain>
    </source>
</reference>